<gene>
    <name evidence="1" type="ORF">GCM10023116_43490</name>
</gene>
<comment type="caution">
    <text evidence="1">The sequence shown here is derived from an EMBL/GenBank/DDBJ whole genome shotgun (WGS) entry which is preliminary data.</text>
</comment>
<name>A0ABP8V7S3_9GAMM</name>
<sequence>MGILARSRWPELEKLASEGKSIKEIAEAAGIHYGTAKQTLSAIRKAGGASKPKAEKLTPVQEHQLKRQNKHLAGQLEELAERYERDNRLAGLLAEMRQQELKPPAWAMPGTSQSGHQIACTVLSDCHYDEVVNPEEVAFTNAYNRQIAELRTRTYFDNVCRLHDDVGVPLDGLVLCLAGDMVSGNIHEELAQSNDAHIMNTVVHWSEQLSAGVALLADTFGKVHVPCVTGNHGRNTRKPRNKGRAEDNFDWLIYKLIEREFRNDPRVTFQIPNNSDCRFNIFSTRYQLSHGDQFRGGNGIAGIFSPIMRGDHQKRKRETSINTPYDVLIMGHWHQLLDMRRVVVNGSLKGYDEYAYANNFDFQPPEQAFWLTHPKYGKTITAPVRVISDRERALWPQSNDVSANWMNGAA</sequence>
<dbReference type="SUPFAM" id="SSF56300">
    <property type="entry name" value="Metallo-dependent phosphatases"/>
    <property type="match status" value="1"/>
</dbReference>
<organism evidence="1 2">
    <name type="scientific">Kistimonas scapharcae</name>
    <dbReference type="NCBI Taxonomy" id="1036133"/>
    <lineage>
        <taxon>Bacteria</taxon>
        <taxon>Pseudomonadati</taxon>
        <taxon>Pseudomonadota</taxon>
        <taxon>Gammaproteobacteria</taxon>
        <taxon>Oceanospirillales</taxon>
        <taxon>Endozoicomonadaceae</taxon>
        <taxon>Kistimonas</taxon>
    </lineage>
</organism>
<dbReference type="Proteomes" id="UP001500604">
    <property type="component" value="Unassembled WGS sequence"/>
</dbReference>
<keyword evidence="2" id="KW-1185">Reference proteome</keyword>
<protein>
    <recommendedName>
        <fullName evidence="3">Calcineurin-like phosphoesterase domain-containing protein</fullName>
    </recommendedName>
</protein>
<dbReference type="InterPro" id="IPR029052">
    <property type="entry name" value="Metallo-depent_PP-like"/>
</dbReference>
<dbReference type="EMBL" id="BAABFL010000468">
    <property type="protein sequence ID" value="GAA4652065.1"/>
    <property type="molecule type" value="Genomic_DNA"/>
</dbReference>
<proteinExistence type="predicted"/>
<evidence type="ECO:0000313" key="1">
    <source>
        <dbReference type="EMBL" id="GAA4652065.1"/>
    </source>
</evidence>
<reference evidence="2" key="1">
    <citation type="journal article" date="2019" name="Int. J. Syst. Evol. Microbiol.">
        <title>The Global Catalogue of Microorganisms (GCM) 10K type strain sequencing project: providing services to taxonomists for standard genome sequencing and annotation.</title>
        <authorList>
            <consortium name="The Broad Institute Genomics Platform"/>
            <consortium name="The Broad Institute Genome Sequencing Center for Infectious Disease"/>
            <person name="Wu L."/>
            <person name="Ma J."/>
        </authorList>
    </citation>
    <scope>NUCLEOTIDE SEQUENCE [LARGE SCALE GENOMIC DNA]</scope>
    <source>
        <strain evidence="2">JCM 17805</strain>
    </source>
</reference>
<evidence type="ECO:0008006" key="3">
    <source>
        <dbReference type="Google" id="ProtNLM"/>
    </source>
</evidence>
<evidence type="ECO:0000313" key="2">
    <source>
        <dbReference type="Proteomes" id="UP001500604"/>
    </source>
</evidence>
<accession>A0ABP8V7S3</accession>